<keyword evidence="2" id="KW-1133">Transmembrane helix</keyword>
<evidence type="ECO:0000259" key="3">
    <source>
        <dbReference type="Pfam" id="PF02397"/>
    </source>
</evidence>
<dbReference type="PANTHER" id="PTHR30576">
    <property type="entry name" value="COLANIC BIOSYNTHESIS UDP-GLUCOSE LIPID CARRIER TRANSFERASE"/>
    <property type="match status" value="1"/>
</dbReference>
<name>A0A0B2JXH2_9FIRM</name>
<keyword evidence="2" id="KW-0472">Membrane</keyword>
<dbReference type="Proteomes" id="UP000030993">
    <property type="component" value="Unassembled WGS sequence"/>
</dbReference>
<feature type="transmembrane region" description="Helical" evidence="2">
    <location>
        <begin position="12"/>
        <end position="31"/>
    </location>
</feature>
<dbReference type="PANTHER" id="PTHR30576:SF20">
    <property type="entry name" value="QUINOVOSAMINEPHOSPHOTRANSFERAE-RELATED"/>
    <property type="match status" value="1"/>
</dbReference>
<evidence type="ECO:0000313" key="4">
    <source>
        <dbReference type="EMBL" id="KHM51408.1"/>
    </source>
</evidence>
<keyword evidence="2" id="KW-0812">Transmembrane</keyword>
<organism evidence="4 5">
    <name type="scientific">Anaerovibrio lipolyticus</name>
    <dbReference type="NCBI Taxonomy" id="82374"/>
    <lineage>
        <taxon>Bacteria</taxon>
        <taxon>Bacillati</taxon>
        <taxon>Bacillota</taxon>
        <taxon>Negativicutes</taxon>
        <taxon>Selenomonadales</taxon>
        <taxon>Selenomonadaceae</taxon>
        <taxon>Anaerovibrio</taxon>
    </lineage>
</organism>
<comment type="similarity">
    <text evidence="1">Belongs to the bacterial sugar transferase family.</text>
</comment>
<reference evidence="4 5" key="1">
    <citation type="journal article" date="2013" name="PLoS ONE">
        <title>Identification and characterization of three novel lipases belonging to families II and V from Anaerovibrio lipolyticus 5ST.</title>
        <authorList>
            <person name="Prive F."/>
            <person name="Kaderbhai N.N."/>
            <person name="Girdwood S."/>
            <person name="Worgan H.J."/>
            <person name="Pinloche E."/>
            <person name="Scollan N.D."/>
            <person name="Huws S.A."/>
            <person name="Newbold C.J."/>
        </authorList>
    </citation>
    <scope>NUCLEOTIDE SEQUENCE [LARGE SCALE GENOMIC DNA]</scope>
    <source>
        <strain evidence="4 5">5S</strain>
    </source>
</reference>
<dbReference type="InterPro" id="IPR003362">
    <property type="entry name" value="Bact_transf"/>
</dbReference>
<gene>
    <name evidence="4" type="ORF">NZ47_10645</name>
</gene>
<sequence length="197" mass="22916">MLKRLFDLMFTIPGIIVLSPVLLVLALWVHFDSNGPIFFRQERVGRYGVTFRIFKFRTMVVDAEKQGKQITVGADKRVTRSGEVLRHYKLDELPQLFNVVLGDMSLVGPRPEVPRYIAEYTEEERQEVLSVRPGITDNASIEFRSENEILGQAEDPEQAYIHEVLPIKIKYYREYVRNHSVWGDFIIILKTFKAIVE</sequence>
<dbReference type="Pfam" id="PF02397">
    <property type="entry name" value="Bac_transf"/>
    <property type="match status" value="1"/>
</dbReference>
<protein>
    <recommendedName>
        <fullName evidence="3">Bacterial sugar transferase domain-containing protein</fullName>
    </recommendedName>
</protein>
<evidence type="ECO:0000313" key="5">
    <source>
        <dbReference type="Proteomes" id="UP000030993"/>
    </source>
</evidence>
<dbReference type="RefSeq" id="WP_039210406.1">
    <property type="nucleotide sequence ID" value="NZ_JSCE01000199.1"/>
</dbReference>
<accession>A0A0B2JXH2</accession>
<evidence type="ECO:0000256" key="1">
    <source>
        <dbReference type="ARBA" id="ARBA00006464"/>
    </source>
</evidence>
<dbReference type="STRING" id="82374.NZ47_10645"/>
<feature type="domain" description="Bacterial sugar transferase" evidence="3">
    <location>
        <begin position="3"/>
        <end position="196"/>
    </location>
</feature>
<evidence type="ECO:0000256" key="2">
    <source>
        <dbReference type="SAM" id="Phobius"/>
    </source>
</evidence>
<comment type="caution">
    <text evidence="4">The sequence shown here is derived from an EMBL/GenBank/DDBJ whole genome shotgun (WGS) entry which is preliminary data.</text>
</comment>
<dbReference type="AlphaFoldDB" id="A0A0B2JXH2"/>
<dbReference type="GO" id="GO:0016780">
    <property type="term" value="F:phosphotransferase activity, for other substituted phosphate groups"/>
    <property type="evidence" value="ECO:0007669"/>
    <property type="project" value="TreeGrafter"/>
</dbReference>
<proteinExistence type="inferred from homology"/>
<keyword evidence="5" id="KW-1185">Reference proteome</keyword>
<dbReference type="EMBL" id="JSCE01000199">
    <property type="protein sequence ID" value="KHM51408.1"/>
    <property type="molecule type" value="Genomic_DNA"/>
</dbReference>